<evidence type="ECO:0000256" key="8">
    <source>
        <dbReference type="ARBA" id="ARBA00022763"/>
    </source>
</evidence>
<dbReference type="Proteomes" id="UP000316213">
    <property type="component" value="Unassembled WGS sequence"/>
</dbReference>
<keyword evidence="12" id="KW-0234">DNA repair</keyword>
<evidence type="ECO:0000256" key="9">
    <source>
        <dbReference type="ARBA" id="ARBA00022801"/>
    </source>
</evidence>
<keyword evidence="7" id="KW-0479">Metal-binding</keyword>
<dbReference type="SUPFAM" id="SSF48150">
    <property type="entry name" value="DNA-glycosylase"/>
    <property type="match status" value="1"/>
</dbReference>
<dbReference type="Gene3D" id="1.10.1670.10">
    <property type="entry name" value="Helix-hairpin-Helix base-excision DNA repair enzymes (C-terminal)"/>
    <property type="match status" value="1"/>
</dbReference>
<evidence type="ECO:0000256" key="7">
    <source>
        <dbReference type="ARBA" id="ARBA00022723"/>
    </source>
</evidence>
<dbReference type="GO" id="GO:0046872">
    <property type="term" value="F:metal ion binding"/>
    <property type="evidence" value="ECO:0007669"/>
    <property type="project" value="UniProtKB-UniRule"/>
</dbReference>
<dbReference type="GO" id="GO:0006284">
    <property type="term" value="P:base-excision repair"/>
    <property type="evidence" value="ECO:0007669"/>
    <property type="project" value="UniProtKB-UniRule"/>
</dbReference>
<comment type="caution">
    <text evidence="16">The sequence shown here is derived from an EMBL/GenBank/DDBJ whole genome shotgun (WGS) entry which is preliminary data.</text>
</comment>
<comment type="catalytic activity">
    <reaction evidence="1 14">
        <text>Hydrolyzes free adenine bases from 7,8-dihydro-8-oxoguanine:adenine mismatched double-stranded DNA, leaving an apurinic site.</text>
        <dbReference type="EC" id="3.2.2.31"/>
    </reaction>
</comment>
<keyword evidence="11" id="KW-0411">Iron-sulfur</keyword>
<dbReference type="SMART" id="SM00525">
    <property type="entry name" value="FES"/>
    <property type="match status" value="1"/>
</dbReference>
<keyword evidence="9 16" id="KW-0378">Hydrolase</keyword>
<dbReference type="PANTHER" id="PTHR42944:SF1">
    <property type="entry name" value="ADENINE DNA GLYCOSYLASE"/>
    <property type="match status" value="1"/>
</dbReference>
<dbReference type="PANTHER" id="PTHR42944">
    <property type="entry name" value="ADENINE DNA GLYCOSYLASE"/>
    <property type="match status" value="1"/>
</dbReference>
<evidence type="ECO:0000256" key="3">
    <source>
        <dbReference type="ARBA" id="ARBA00008343"/>
    </source>
</evidence>
<reference evidence="16 17" key="1">
    <citation type="submission" date="2019-02" db="EMBL/GenBank/DDBJ databases">
        <title>Deep-cultivation of Planctomycetes and their phenomic and genomic characterization uncovers novel biology.</title>
        <authorList>
            <person name="Wiegand S."/>
            <person name="Jogler M."/>
            <person name="Boedeker C."/>
            <person name="Pinto D."/>
            <person name="Vollmers J."/>
            <person name="Rivas-Marin E."/>
            <person name="Kohn T."/>
            <person name="Peeters S.H."/>
            <person name="Heuer A."/>
            <person name="Rast P."/>
            <person name="Oberbeckmann S."/>
            <person name="Bunk B."/>
            <person name="Jeske O."/>
            <person name="Meyerdierks A."/>
            <person name="Storesund J.E."/>
            <person name="Kallscheuer N."/>
            <person name="Luecker S."/>
            <person name="Lage O.M."/>
            <person name="Pohl T."/>
            <person name="Merkel B.J."/>
            <person name="Hornburger P."/>
            <person name="Mueller R.-W."/>
            <person name="Bruemmer F."/>
            <person name="Labrenz M."/>
            <person name="Spormann A.M."/>
            <person name="Op Den Camp H."/>
            <person name="Overmann J."/>
            <person name="Amann R."/>
            <person name="Jetten M.S.M."/>
            <person name="Mascher T."/>
            <person name="Medema M.H."/>
            <person name="Devos D.P."/>
            <person name="Kaster A.-K."/>
            <person name="Ovreas L."/>
            <person name="Rohde M."/>
            <person name="Galperin M.Y."/>
            <person name="Jogler C."/>
        </authorList>
    </citation>
    <scope>NUCLEOTIDE SEQUENCE [LARGE SCALE GENOMIC DNA]</scope>
    <source>
        <strain evidence="16 17">Pla100</strain>
    </source>
</reference>
<comment type="function">
    <text evidence="2">Adenine glycosylase active on G-A mispairs. MutY also corrects error-prone DNA synthesis past GO lesions which are due to the oxidatively damaged form of guanine: 7,8-dihydro-8-oxoguanine (8-oxo-dGTP).</text>
</comment>
<dbReference type="SUPFAM" id="SSF55811">
    <property type="entry name" value="Nudix"/>
    <property type="match status" value="1"/>
</dbReference>
<dbReference type="InterPro" id="IPR003265">
    <property type="entry name" value="HhH-GPD_domain"/>
</dbReference>
<dbReference type="RefSeq" id="WP_231603716.1">
    <property type="nucleotide sequence ID" value="NZ_SJPM01000024.1"/>
</dbReference>
<dbReference type="InterPro" id="IPR003651">
    <property type="entry name" value="Endonuclease3_FeS-loop_motif"/>
</dbReference>
<evidence type="ECO:0000256" key="12">
    <source>
        <dbReference type="ARBA" id="ARBA00023204"/>
    </source>
</evidence>
<evidence type="ECO:0000313" key="17">
    <source>
        <dbReference type="Proteomes" id="UP000316213"/>
    </source>
</evidence>
<dbReference type="GO" id="GO:0035485">
    <property type="term" value="F:adenine/guanine mispair binding"/>
    <property type="evidence" value="ECO:0007669"/>
    <property type="project" value="TreeGrafter"/>
</dbReference>
<keyword evidence="17" id="KW-1185">Reference proteome</keyword>
<dbReference type="Pfam" id="PF00730">
    <property type="entry name" value="HhH-GPD"/>
    <property type="match status" value="1"/>
</dbReference>
<evidence type="ECO:0000256" key="13">
    <source>
        <dbReference type="ARBA" id="ARBA00023295"/>
    </source>
</evidence>
<keyword evidence="13 14" id="KW-0326">Glycosidase</keyword>
<dbReference type="EC" id="3.2.2.31" evidence="4 14"/>
<dbReference type="GO" id="GO:0000701">
    <property type="term" value="F:purine-specific mismatch base pair DNA N-glycosylase activity"/>
    <property type="evidence" value="ECO:0007669"/>
    <property type="project" value="UniProtKB-EC"/>
</dbReference>
<evidence type="ECO:0000256" key="10">
    <source>
        <dbReference type="ARBA" id="ARBA00023004"/>
    </source>
</evidence>
<dbReference type="InterPro" id="IPR023170">
    <property type="entry name" value="HhH_base_excis_C"/>
</dbReference>
<dbReference type="InterPro" id="IPR029119">
    <property type="entry name" value="MutY_C"/>
</dbReference>
<dbReference type="FunFam" id="1.10.340.30:FF:000002">
    <property type="entry name" value="Adenine DNA glycosylase"/>
    <property type="match status" value="1"/>
</dbReference>
<comment type="similarity">
    <text evidence="3 14">Belongs to the Nth/MutY family.</text>
</comment>
<dbReference type="CDD" id="cd00056">
    <property type="entry name" value="ENDO3c"/>
    <property type="match status" value="1"/>
</dbReference>
<evidence type="ECO:0000259" key="15">
    <source>
        <dbReference type="SMART" id="SM00478"/>
    </source>
</evidence>
<dbReference type="GO" id="GO:0006298">
    <property type="term" value="P:mismatch repair"/>
    <property type="evidence" value="ECO:0007669"/>
    <property type="project" value="TreeGrafter"/>
</dbReference>
<protein>
    <recommendedName>
        <fullName evidence="5 14">Adenine DNA glycosylase</fullName>
        <ecNumber evidence="4 14">3.2.2.31</ecNumber>
    </recommendedName>
</protein>
<evidence type="ECO:0000256" key="11">
    <source>
        <dbReference type="ARBA" id="ARBA00023014"/>
    </source>
</evidence>
<keyword evidence="10 14" id="KW-0408">Iron</keyword>
<dbReference type="Pfam" id="PF14815">
    <property type="entry name" value="NUDIX_4"/>
    <property type="match status" value="1"/>
</dbReference>
<keyword evidence="6" id="KW-0004">4Fe-4S</keyword>
<keyword evidence="8 14" id="KW-0227">DNA damage</keyword>
<evidence type="ECO:0000256" key="6">
    <source>
        <dbReference type="ARBA" id="ARBA00022485"/>
    </source>
</evidence>
<dbReference type="Pfam" id="PF00633">
    <property type="entry name" value="HHH"/>
    <property type="match status" value="1"/>
</dbReference>
<evidence type="ECO:0000313" key="16">
    <source>
        <dbReference type="EMBL" id="TWT87906.1"/>
    </source>
</evidence>
<dbReference type="EMBL" id="SJPM01000024">
    <property type="protein sequence ID" value="TWT87906.1"/>
    <property type="molecule type" value="Genomic_DNA"/>
</dbReference>
<dbReference type="InterPro" id="IPR044298">
    <property type="entry name" value="MIG/MutY"/>
</dbReference>
<name>A0A5C5ZLA1_9BACT</name>
<dbReference type="SMART" id="SM00478">
    <property type="entry name" value="ENDO3c"/>
    <property type="match status" value="1"/>
</dbReference>
<proteinExistence type="inferred from homology"/>
<dbReference type="CDD" id="cd03431">
    <property type="entry name" value="NUDIX_DNA_Glycosylase_C-MutY"/>
    <property type="match status" value="1"/>
</dbReference>
<dbReference type="Gene3D" id="1.10.340.30">
    <property type="entry name" value="Hypothetical protein, domain 2"/>
    <property type="match status" value="1"/>
</dbReference>
<dbReference type="Gene3D" id="3.90.79.10">
    <property type="entry name" value="Nucleoside Triphosphate Pyrophosphohydrolase"/>
    <property type="match status" value="1"/>
</dbReference>
<evidence type="ECO:0000256" key="4">
    <source>
        <dbReference type="ARBA" id="ARBA00012045"/>
    </source>
</evidence>
<sequence>MNLPPVVQHESELIQNAKLRSRLRTALVRWFAEHARDLPWRRDPTPYKVWVSEIMCQQTQIANVIPYFERFIKRYPDEASLAASDEDELMRLWEGLGYYRRARSLRTAAQKIVELHDARFPLTYDDVIALPGIGRYTAGAILSISQNQALPILEGNTIRVFSRWIAMQTPVDEKTSQNQLWQFSQSLLPTGKSALACRDRGPAAVNQAAMELGALICTPREPKCLVCPVAKFCDANTMGLQSIIPGKVTKTQYEARNEFAAVVRGPNGRLLVRQIPAGARFAGMWDFPKAGPPEAENAAQFTQWLEHQLGGTIELGAVVQTIKHAVTKYRITLHAHVAAWTRDATDLPDNYQFVTAAQLTKLPMSTTGRKLLDRL</sequence>
<dbReference type="InterPro" id="IPR015797">
    <property type="entry name" value="NUDIX_hydrolase-like_dom_sf"/>
</dbReference>
<evidence type="ECO:0000256" key="2">
    <source>
        <dbReference type="ARBA" id="ARBA00002933"/>
    </source>
</evidence>
<evidence type="ECO:0000256" key="14">
    <source>
        <dbReference type="RuleBase" id="RU365096"/>
    </source>
</evidence>
<dbReference type="AlphaFoldDB" id="A0A5C5ZLA1"/>
<dbReference type="GO" id="GO:0051539">
    <property type="term" value="F:4 iron, 4 sulfur cluster binding"/>
    <property type="evidence" value="ECO:0007669"/>
    <property type="project" value="UniProtKB-UniRule"/>
</dbReference>
<organism evidence="16 17">
    <name type="scientific">Neorhodopirellula pilleata</name>
    <dbReference type="NCBI Taxonomy" id="2714738"/>
    <lineage>
        <taxon>Bacteria</taxon>
        <taxon>Pseudomonadati</taxon>
        <taxon>Planctomycetota</taxon>
        <taxon>Planctomycetia</taxon>
        <taxon>Pirellulales</taxon>
        <taxon>Pirellulaceae</taxon>
        <taxon>Neorhodopirellula</taxon>
    </lineage>
</organism>
<dbReference type="GO" id="GO:0034039">
    <property type="term" value="F:8-oxo-7,8-dihydroguanine DNA N-glycosylase activity"/>
    <property type="evidence" value="ECO:0007669"/>
    <property type="project" value="TreeGrafter"/>
</dbReference>
<dbReference type="InterPro" id="IPR011257">
    <property type="entry name" value="DNA_glycosylase"/>
</dbReference>
<dbReference type="InterPro" id="IPR000445">
    <property type="entry name" value="HhH_motif"/>
</dbReference>
<gene>
    <name evidence="16" type="primary">mutY</name>
    <name evidence="16" type="ORF">Pla100_58550</name>
</gene>
<feature type="domain" description="HhH-GPD" evidence="15">
    <location>
        <begin position="55"/>
        <end position="215"/>
    </location>
</feature>
<evidence type="ECO:0000256" key="1">
    <source>
        <dbReference type="ARBA" id="ARBA00000843"/>
    </source>
</evidence>
<dbReference type="GO" id="GO:0032357">
    <property type="term" value="F:oxidized purine DNA binding"/>
    <property type="evidence" value="ECO:0007669"/>
    <property type="project" value="TreeGrafter"/>
</dbReference>
<accession>A0A5C5ZLA1</accession>
<evidence type="ECO:0000256" key="5">
    <source>
        <dbReference type="ARBA" id="ARBA00022023"/>
    </source>
</evidence>
<comment type="cofactor">
    <cofactor evidence="14">
        <name>[4Fe-4S] cluster</name>
        <dbReference type="ChEBI" id="CHEBI:49883"/>
    </cofactor>
    <text evidence="14">Binds 1 [4Fe-4S] cluster.</text>
</comment>